<dbReference type="PANTHER" id="PTHR14239">
    <property type="entry name" value="DUDULIN-RELATED"/>
    <property type="match status" value="1"/>
</dbReference>
<dbReference type="InterPro" id="IPR036291">
    <property type="entry name" value="NAD(P)-bd_dom_sf"/>
</dbReference>
<dbReference type="PANTHER" id="PTHR14239:SF0">
    <property type="entry name" value="F420-DEPENDENT NADP REDUCTASE"/>
    <property type="match status" value="1"/>
</dbReference>
<dbReference type="Proteomes" id="UP000295341">
    <property type="component" value="Unassembled WGS sequence"/>
</dbReference>
<dbReference type="GO" id="GO:0005886">
    <property type="term" value="C:plasma membrane"/>
    <property type="evidence" value="ECO:0007669"/>
    <property type="project" value="TreeGrafter"/>
</dbReference>
<name>A0A4S3K6Y1_9GAMM</name>
<dbReference type="Gene3D" id="3.40.50.720">
    <property type="entry name" value="NAD(P)-binding Rossmann-like Domain"/>
    <property type="match status" value="1"/>
</dbReference>
<dbReference type="InterPro" id="IPR051267">
    <property type="entry name" value="STEAP_metalloreductase"/>
</dbReference>
<keyword evidence="4" id="KW-1185">Reference proteome</keyword>
<dbReference type="Pfam" id="PF03807">
    <property type="entry name" value="F420_oxidored"/>
    <property type="match status" value="1"/>
</dbReference>
<dbReference type="GO" id="GO:0015677">
    <property type="term" value="P:copper ion import"/>
    <property type="evidence" value="ECO:0007669"/>
    <property type="project" value="TreeGrafter"/>
</dbReference>
<dbReference type="OrthoDB" id="1523398at2"/>
<dbReference type="GO" id="GO:0008823">
    <property type="term" value="F:cupric reductase (NADH) activity"/>
    <property type="evidence" value="ECO:0007669"/>
    <property type="project" value="TreeGrafter"/>
</dbReference>
<organism evidence="3 4">
    <name type="scientific">Panacagrimonas perspica</name>
    <dbReference type="NCBI Taxonomy" id="381431"/>
    <lineage>
        <taxon>Bacteria</taxon>
        <taxon>Pseudomonadati</taxon>
        <taxon>Pseudomonadota</taxon>
        <taxon>Gammaproteobacteria</taxon>
        <taxon>Nevskiales</taxon>
        <taxon>Nevskiaceae</taxon>
        <taxon>Panacagrimonas</taxon>
    </lineage>
</organism>
<accession>A0A4S3K6Y1</accession>
<comment type="caution">
    <text evidence="3">The sequence shown here is derived from an EMBL/GenBank/DDBJ whole genome shotgun (WGS) entry which is preliminary data.</text>
</comment>
<feature type="domain" description="Pyrroline-5-carboxylate reductase catalytic N-terminal" evidence="2">
    <location>
        <begin position="2"/>
        <end position="93"/>
    </location>
</feature>
<dbReference type="SUPFAM" id="SSF51735">
    <property type="entry name" value="NAD(P)-binding Rossmann-fold domains"/>
    <property type="match status" value="1"/>
</dbReference>
<sequence length="213" mass="22901">MRIGVLGSGEVARTLAAGFLKHGHDVLIGTRDPGKLRDWLKANARSSAGSFSDAANFGDVVVLAVKGSVAARALRLAGTTSLVGKIVIDACNPISDQPPVNGVLRFFTSLEDSLMERLQKEFSVVRFVKAFNSVGQGMMVNPQLAGAPPTMFICGNDAEAKKTVSTLLVQFGWEAADMGMVEAARAIEPLCMLWCIPALREQKTRHAFKLLRE</sequence>
<evidence type="ECO:0000259" key="2">
    <source>
        <dbReference type="Pfam" id="PF03807"/>
    </source>
</evidence>
<reference evidence="3 4" key="1">
    <citation type="submission" date="2019-03" db="EMBL/GenBank/DDBJ databases">
        <title>Genomic Encyclopedia of Type Strains, Phase IV (KMG-IV): sequencing the most valuable type-strain genomes for metagenomic binning, comparative biology and taxonomic classification.</title>
        <authorList>
            <person name="Goeker M."/>
        </authorList>
    </citation>
    <scope>NUCLEOTIDE SEQUENCE [LARGE SCALE GENOMIC DNA]</scope>
    <source>
        <strain evidence="3 4">DSM 26377</strain>
    </source>
</reference>
<dbReference type="InterPro" id="IPR028939">
    <property type="entry name" value="P5C_Rdtase_cat_N"/>
</dbReference>
<dbReference type="EMBL" id="SOBT01000010">
    <property type="protein sequence ID" value="TDU26579.1"/>
    <property type="molecule type" value="Genomic_DNA"/>
</dbReference>
<keyword evidence="1" id="KW-0560">Oxidoreductase</keyword>
<dbReference type="AlphaFoldDB" id="A0A4S3K6Y1"/>
<protein>
    <recommendedName>
        <fullName evidence="2">Pyrroline-5-carboxylate reductase catalytic N-terminal domain-containing protein</fullName>
    </recommendedName>
</protein>
<proteinExistence type="predicted"/>
<dbReference type="RefSeq" id="WP_133882768.1">
    <property type="nucleotide sequence ID" value="NZ_MWIN01000007.1"/>
</dbReference>
<evidence type="ECO:0000313" key="4">
    <source>
        <dbReference type="Proteomes" id="UP000295341"/>
    </source>
</evidence>
<evidence type="ECO:0000256" key="1">
    <source>
        <dbReference type="ARBA" id="ARBA00023002"/>
    </source>
</evidence>
<evidence type="ECO:0000313" key="3">
    <source>
        <dbReference type="EMBL" id="TDU26579.1"/>
    </source>
</evidence>
<gene>
    <name evidence="3" type="ORF">DFR24_3608</name>
</gene>
<dbReference type="GO" id="GO:0052851">
    <property type="term" value="F:ferric-chelate reductase (NADPH) activity"/>
    <property type="evidence" value="ECO:0007669"/>
    <property type="project" value="TreeGrafter"/>
</dbReference>